<name>A0ABP0NHU2_9DINO</name>
<gene>
    <name evidence="3" type="ORF">SCF082_LOCUS32752</name>
</gene>
<comment type="caution">
    <text evidence="3">The sequence shown here is derived from an EMBL/GenBank/DDBJ whole genome shotgun (WGS) entry which is preliminary data.</text>
</comment>
<proteinExistence type="predicted"/>
<evidence type="ECO:0000313" key="4">
    <source>
        <dbReference type="Proteomes" id="UP001642464"/>
    </source>
</evidence>
<reference evidence="3 4" key="1">
    <citation type="submission" date="2024-02" db="EMBL/GenBank/DDBJ databases">
        <authorList>
            <person name="Chen Y."/>
            <person name="Shah S."/>
            <person name="Dougan E. K."/>
            <person name="Thang M."/>
            <person name="Chan C."/>
        </authorList>
    </citation>
    <scope>NUCLEOTIDE SEQUENCE [LARGE SCALE GENOMIC DNA]</scope>
</reference>
<protein>
    <submittedName>
        <fullName evidence="3">Uncharacterized protein</fullName>
    </submittedName>
</protein>
<evidence type="ECO:0000256" key="1">
    <source>
        <dbReference type="SAM" id="Coils"/>
    </source>
</evidence>
<accession>A0ABP0NHU2</accession>
<sequence length="174" mass="19662">MEPLKPKVQPEQQADRSLVASLKEKQLEELRAQVAKCGKLRSNEPSRTNFEDELTWTVQQMEMHRRQIEAHQRQLSILERRHAELVTALSSGGSVGKLFSMNDAHNVLGSEVASTSSGRSHSTLLGFTNAMAAAEARLGQKRRDRDHPLPQPRQDPTQGWKTVFKAHWPPRMPP</sequence>
<dbReference type="Proteomes" id="UP001642464">
    <property type="component" value="Unassembled WGS sequence"/>
</dbReference>
<keyword evidence="4" id="KW-1185">Reference proteome</keyword>
<organism evidence="3 4">
    <name type="scientific">Durusdinium trenchii</name>
    <dbReference type="NCBI Taxonomy" id="1381693"/>
    <lineage>
        <taxon>Eukaryota</taxon>
        <taxon>Sar</taxon>
        <taxon>Alveolata</taxon>
        <taxon>Dinophyceae</taxon>
        <taxon>Suessiales</taxon>
        <taxon>Symbiodiniaceae</taxon>
        <taxon>Durusdinium</taxon>
    </lineage>
</organism>
<feature type="coiled-coil region" evidence="1">
    <location>
        <begin position="61"/>
        <end position="88"/>
    </location>
</feature>
<dbReference type="EMBL" id="CAXAMM010028613">
    <property type="protein sequence ID" value="CAK9063134.1"/>
    <property type="molecule type" value="Genomic_DNA"/>
</dbReference>
<keyword evidence="1" id="KW-0175">Coiled coil</keyword>
<evidence type="ECO:0000313" key="3">
    <source>
        <dbReference type="EMBL" id="CAK9063134.1"/>
    </source>
</evidence>
<feature type="region of interest" description="Disordered" evidence="2">
    <location>
        <begin position="136"/>
        <end position="162"/>
    </location>
</feature>
<evidence type="ECO:0000256" key="2">
    <source>
        <dbReference type="SAM" id="MobiDB-lite"/>
    </source>
</evidence>